<organism evidence="2 3">
    <name type="scientific">Riccia sorocarpa</name>
    <dbReference type="NCBI Taxonomy" id="122646"/>
    <lineage>
        <taxon>Eukaryota</taxon>
        <taxon>Viridiplantae</taxon>
        <taxon>Streptophyta</taxon>
        <taxon>Embryophyta</taxon>
        <taxon>Marchantiophyta</taxon>
        <taxon>Marchantiopsida</taxon>
        <taxon>Marchantiidae</taxon>
        <taxon>Marchantiales</taxon>
        <taxon>Ricciaceae</taxon>
        <taxon>Riccia</taxon>
    </lineage>
</organism>
<name>A0ABD3HYK2_9MARC</name>
<gene>
    <name evidence="2" type="ORF">R1sor_009950</name>
</gene>
<comment type="caution">
    <text evidence="2">The sequence shown here is derived from an EMBL/GenBank/DDBJ whole genome shotgun (WGS) entry which is preliminary data.</text>
</comment>
<sequence>MLNLSKSIIIPMALTRNPQWLVSSGCKVLQAGETTTYLGCKLGRLVGEEVHCRDLADRMQRRLVSWKNRALSWTSKMILIRHILRSIPVYQFLGIGLQDSEYKKLETPCRIFLWGVNTEGRAKTSLVAWNQVTTRKILGGLQIMSFRDTADILKMRYVCRVLQGEETDWANLFRFFVKQNMQRKAHGNETANGTPEEGLLLLDRISCSNSSVPKHIVKSWRRLRRFLTLDSERWELPRALTWWQLQLLDQNYGNGSSFNSRVVNSILKRLGFTVLMHLYHNGQRINIVSAYEERVGELQGTQRAELNRFQQWLQKVHIGPQRLQQSPSWRWKGSTKPWSGWEMNTRFWRKSIQSEEKPADLTDKWPADQYSLTWGIRWKILWARGGGTLLYILAAAFQTIWNDRNQMVFNARARQTPLEVILRQARGEVEASFDGKSSEERWHRGQKVLTEISMLLGERDARGKPESTSHDEHGGRVGTERDERGEQE</sequence>
<dbReference type="Proteomes" id="UP001633002">
    <property type="component" value="Unassembled WGS sequence"/>
</dbReference>
<evidence type="ECO:0008006" key="4">
    <source>
        <dbReference type="Google" id="ProtNLM"/>
    </source>
</evidence>
<evidence type="ECO:0000313" key="2">
    <source>
        <dbReference type="EMBL" id="KAL3695874.1"/>
    </source>
</evidence>
<dbReference type="EMBL" id="JBJQOH010000002">
    <property type="protein sequence ID" value="KAL3695874.1"/>
    <property type="molecule type" value="Genomic_DNA"/>
</dbReference>
<dbReference type="AlphaFoldDB" id="A0ABD3HYK2"/>
<evidence type="ECO:0000256" key="1">
    <source>
        <dbReference type="SAM" id="MobiDB-lite"/>
    </source>
</evidence>
<reference evidence="2 3" key="1">
    <citation type="submission" date="2024-09" db="EMBL/GenBank/DDBJ databases">
        <title>Chromosome-scale assembly of Riccia sorocarpa.</title>
        <authorList>
            <person name="Paukszto L."/>
        </authorList>
    </citation>
    <scope>NUCLEOTIDE SEQUENCE [LARGE SCALE GENOMIC DNA]</scope>
    <source>
        <strain evidence="2">LP-2024</strain>
        <tissue evidence="2">Aerial parts of the thallus</tissue>
    </source>
</reference>
<evidence type="ECO:0000313" key="3">
    <source>
        <dbReference type="Proteomes" id="UP001633002"/>
    </source>
</evidence>
<protein>
    <recommendedName>
        <fullName evidence="4">Reverse transcriptase</fullName>
    </recommendedName>
</protein>
<accession>A0ABD3HYK2</accession>
<keyword evidence="3" id="KW-1185">Reference proteome</keyword>
<dbReference type="PANTHER" id="PTHR33116">
    <property type="entry name" value="REVERSE TRANSCRIPTASE ZINC-BINDING DOMAIN-CONTAINING PROTEIN-RELATED-RELATED"/>
    <property type="match status" value="1"/>
</dbReference>
<dbReference type="PANTHER" id="PTHR33116:SF78">
    <property type="entry name" value="OS12G0587133 PROTEIN"/>
    <property type="match status" value="1"/>
</dbReference>
<feature type="region of interest" description="Disordered" evidence="1">
    <location>
        <begin position="458"/>
        <end position="488"/>
    </location>
</feature>
<proteinExistence type="predicted"/>